<dbReference type="Pfam" id="PF01535">
    <property type="entry name" value="PPR"/>
    <property type="match status" value="3"/>
</dbReference>
<dbReference type="FunFam" id="1.25.40.10:FF:001088">
    <property type="entry name" value="Pentatricopeptide repeat-containing protein At4g33990"/>
    <property type="match status" value="1"/>
</dbReference>
<dbReference type="PROSITE" id="PS51375">
    <property type="entry name" value="PPR"/>
    <property type="match status" value="3"/>
</dbReference>
<evidence type="ECO:0000313" key="5">
    <source>
        <dbReference type="EMBL" id="KAG2640097.1"/>
    </source>
</evidence>
<dbReference type="PANTHER" id="PTHR47926">
    <property type="entry name" value="PENTATRICOPEPTIDE REPEAT-CONTAINING PROTEIN"/>
    <property type="match status" value="1"/>
</dbReference>
<name>A0A8T0W0A5_PANVG</name>
<dbReference type="GO" id="GO:0009451">
    <property type="term" value="P:RNA modification"/>
    <property type="evidence" value="ECO:0007669"/>
    <property type="project" value="InterPro"/>
</dbReference>
<dbReference type="Pfam" id="PF20431">
    <property type="entry name" value="E_motif"/>
    <property type="match status" value="1"/>
</dbReference>
<evidence type="ECO:0008006" key="7">
    <source>
        <dbReference type="Google" id="ProtNLM"/>
    </source>
</evidence>
<gene>
    <name evidence="5" type="ORF">PVAP13_2KG069300</name>
</gene>
<dbReference type="GO" id="GO:0003723">
    <property type="term" value="F:RNA binding"/>
    <property type="evidence" value="ECO:0007669"/>
    <property type="project" value="InterPro"/>
</dbReference>
<dbReference type="NCBIfam" id="TIGR00756">
    <property type="entry name" value="PPR"/>
    <property type="match status" value="4"/>
</dbReference>
<dbReference type="InterPro" id="IPR046848">
    <property type="entry name" value="E_motif"/>
</dbReference>
<dbReference type="InterPro" id="IPR046960">
    <property type="entry name" value="PPR_At4g14850-like_plant"/>
</dbReference>
<feature type="repeat" description="PPR" evidence="3">
    <location>
        <begin position="201"/>
        <end position="231"/>
    </location>
</feature>
<dbReference type="PANTHER" id="PTHR47926:SF367">
    <property type="entry name" value="DYW DOMAIN-CONTAINING PROTEIN"/>
    <property type="match status" value="1"/>
</dbReference>
<proteinExistence type="predicted"/>
<dbReference type="Gene3D" id="1.25.40.10">
    <property type="entry name" value="Tetratricopeptide repeat domain"/>
    <property type="match status" value="2"/>
</dbReference>
<dbReference type="FunFam" id="1.25.40.10:FF:000031">
    <property type="entry name" value="Pentatricopeptide repeat-containing protein mitochondrial"/>
    <property type="match status" value="1"/>
</dbReference>
<evidence type="ECO:0000256" key="3">
    <source>
        <dbReference type="PROSITE-ProRule" id="PRU00708"/>
    </source>
</evidence>
<keyword evidence="6" id="KW-1185">Reference proteome</keyword>
<dbReference type="FunFam" id="1.25.40.10:FF:000982">
    <property type="entry name" value="Pentatricopeptide repeat-containing protein"/>
    <property type="match status" value="1"/>
</dbReference>
<dbReference type="InterPro" id="IPR011990">
    <property type="entry name" value="TPR-like_helical_dom_sf"/>
</dbReference>
<evidence type="ECO:0000256" key="4">
    <source>
        <dbReference type="SAM" id="MobiDB-lite"/>
    </source>
</evidence>
<protein>
    <recommendedName>
        <fullName evidence="7">Pentatricopeptide repeat-containing protein</fullName>
    </recommendedName>
</protein>
<evidence type="ECO:0000256" key="1">
    <source>
        <dbReference type="ARBA" id="ARBA00022737"/>
    </source>
</evidence>
<evidence type="ECO:0000256" key="2">
    <source>
        <dbReference type="ARBA" id="ARBA00022946"/>
    </source>
</evidence>
<keyword evidence="1" id="KW-0677">Repeat</keyword>
<feature type="region of interest" description="Disordered" evidence="4">
    <location>
        <begin position="599"/>
        <end position="625"/>
    </location>
</feature>
<dbReference type="InterPro" id="IPR002885">
    <property type="entry name" value="PPR_rpt"/>
</dbReference>
<accession>A0A8T0W0A5</accession>
<keyword evidence="2" id="KW-0809">Transit peptide</keyword>
<evidence type="ECO:0000313" key="6">
    <source>
        <dbReference type="Proteomes" id="UP000823388"/>
    </source>
</evidence>
<reference evidence="5" key="1">
    <citation type="submission" date="2020-05" db="EMBL/GenBank/DDBJ databases">
        <title>WGS assembly of Panicum virgatum.</title>
        <authorList>
            <person name="Lovell J.T."/>
            <person name="Jenkins J."/>
            <person name="Shu S."/>
            <person name="Juenger T.E."/>
            <person name="Schmutz J."/>
        </authorList>
    </citation>
    <scope>NUCLEOTIDE SEQUENCE</scope>
    <source>
        <strain evidence="5">AP13</strain>
    </source>
</reference>
<sequence length="625" mass="68108">MPFETPPPAPPAALRAPTFQANPAADARQLLGALLPRRPALRHVLQAHARLAVLGLATARALPQLLAALPRLPPGGADAYYSYPLSLFRSSSSASSFASNHLLRVLPHPLPLPLSLFPRLPRRNPHSFTFLLASLSNHLDAGQTVGSSASHFLGSHVHALAMKAGAAGDLYVRNALIHFYGVCGDVVAMRRVFDELPLVRDVVTWNAVLAGYVRAGMVKYARELFDGMPVRDEVSWSTMVGGYVKEGELEVALGIFRNMVVQGVKANEAAIVTALSAAAQLGLLGQGRFVHEMVERAGMPVSMNVGAALVDMYSKCGSIAAAREVFDAMPRRDVFAWNSMICGLAAHGLGHDAVELFEKFVTEGFCPTSVTFVGVLNACSRTGPVDKGRSYFRLMSEKYGIESEMEHYGCMVDLLSRAGLVQEAVELIEGMRIAPDPVLWGTILSACKRHGLVDLGITVGNKLIELEPAHDGHYVLLASIYVTAKKWDEVRKVRKLMSNRGTNKSAGWSMMEAHGILHRFLVGDMDHKDSVQIYNMLGMIDRRLAEAGYVPDVSSVLHDIGHEEKVHAIKVHSERLAIRDFFTDRRDRTAGHRFRFTGPVGPVTGKNRPNSNLNSKPTVIPVSNI</sequence>
<feature type="repeat" description="PPR" evidence="3">
    <location>
        <begin position="333"/>
        <end position="367"/>
    </location>
</feature>
<dbReference type="EMBL" id="CM029039">
    <property type="protein sequence ID" value="KAG2640097.1"/>
    <property type="molecule type" value="Genomic_DNA"/>
</dbReference>
<comment type="caution">
    <text evidence="5">The sequence shown here is derived from an EMBL/GenBank/DDBJ whole genome shotgun (WGS) entry which is preliminary data.</text>
</comment>
<feature type="repeat" description="PPR" evidence="3">
    <location>
        <begin position="232"/>
        <end position="266"/>
    </location>
</feature>
<dbReference type="AlphaFoldDB" id="A0A8T0W0A5"/>
<dbReference type="Proteomes" id="UP000823388">
    <property type="component" value="Chromosome 2K"/>
</dbReference>
<organism evidence="5 6">
    <name type="scientific">Panicum virgatum</name>
    <name type="common">Blackwell switchgrass</name>
    <dbReference type="NCBI Taxonomy" id="38727"/>
    <lineage>
        <taxon>Eukaryota</taxon>
        <taxon>Viridiplantae</taxon>
        <taxon>Streptophyta</taxon>
        <taxon>Embryophyta</taxon>
        <taxon>Tracheophyta</taxon>
        <taxon>Spermatophyta</taxon>
        <taxon>Magnoliopsida</taxon>
        <taxon>Liliopsida</taxon>
        <taxon>Poales</taxon>
        <taxon>Poaceae</taxon>
        <taxon>PACMAD clade</taxon>
        <taxon>Panicoideae</taxon>
        <taxon>Panicodae</taxon>
        <taxon>Paniceae</taxon>
        <taxon>Panicinae</taxon>
        <taxon>Panicum</taxon>
        <taxon>Panicum sect. Hiantes</taxon>
    </lineage>
</organism>
<dbReference type="Pfam" id="PF13041">
    <property type="entry name" value="PPR_2"/>
    <property type="match status" value="1"/>
</dbReference>
<feature type="compositionally biased region" description="Polar residues" evidence="4">
    <location>
        <begin position="607"/>
        <end position="625"/>
    </location>
</feature>